<keyword evidence="6 8" id="KW-0807">Transducer</keyword>
<keyword evidence="5 9" id="KW-0472">Membrane</keyword>
<comment type="similarity">
    <text evidence="7">Belongs to the methyl-accepting chemotaxis (MCP) protein family.</text>
</comment>
<dbReference type="SMART" id="SM00283">
    <property type="entry name" value="MA"/>
    <property type="match status" value="1"/>
</dbReference>
<dbReference type="EMBL" id="FWXI01000006">
    <property type="protein sequence ID" value="SMC62518.1"/>
    <property type="molecule type" value="Genomic_DNA"/>
</dbReference>
<protein>
    <submittedName>
        <fullName evidence="12">Methyl-accepting chemotaxis sensory transducer with Cache sensor</fullName>
    </submittedName>
</protein>
<evidence type="ECO:0000313" key="12">
    <source>
        <dbReference type="EMBL" id="SMC62518.1"/>
    </source>
</evidence>
<dbReference type="Pfam" id="PF00015">
    <property type="entry name" value="MCPsignal"/>
    <property type="match status" value="1"/>
</dbReference>
<keyword evidence="2" id="KW-1003">Cell membrane</keyword>
<dbReference type="CDD" id="cd06225">
    <property type="entry name" value="HAMP"/>
    <property type="match status" value="1"/>
</dbReference>
<dbReference type="Proteomes" id="UP000192738">
    <property type="component" value="Unassembled WGS sequence"/>
</dbReference>
<evidence type="ECO:0000256" key="4">
    <source>
        <dbReference type="ARBA" id="ARBA00022989"/>
    </source>
</evidence>
<evidence type="ECO:0000259" key="11">
    <source>
        <dbReference type="PROSITE" id="PS50885"/>
    </source>
</evidence>
<evidence type="ECO:0000256" key="9">
    <source>
        <dbReference type="SAM" id="Phobius"/>
    </source>
</evidence>
<dbReference type="Gene3D" id="3.30.450.20">
    <property type="entry name" value="PAS domain"/>
    <property type="match status" value="1"/>
</dbReference>
<evidence type="ECO:0000256" key="5">
    <source>
        <dbReference type="ARBA" id="ARBA00023136"/>
    </source>
</evidence>
<feature type="domain" description="Methyl-accepting transducer" evidence="10">
    <location>
        <begin position="306"/>
        <end position="542"/>
    </location>
</feature>
<dbReference type="AlphaFoldDB" id="A0A1W2AQM6"/>
<dbReference type="InterPro" id="IPR004089">
    <property type="entry name" value="MCPsignal_dom"/>
</dbReference>
<dbReference type="CDD" id="cd11386">
    <property type="entry name" value="MCP_signal"/>
    <property type="match status" value="1"/>
</dbReference>
<dbReference type="PANTHER" id="PTHR32089:SF112">
    <property type="entry name" value="LYSOZYME-LIKE PROTEIN-RELATED"/>
    <property type="match status" value="1"/>
</dbReference>
<dbReference type="Pfam" id="PF00672">
    <property type="entry name" value="HAMP"/>
    <property type="match status" value="1"/>
</dbReference>
<dbReference type="Gene3D" id="1.10.287.950">
    <property type="entry name" value="Methyl-accepting chemotaxis protein"/>
    <property type="match status" value="1"/>
</dbReference>
<evidence type="ECO:0000256" key="7">
    <source>
        <dbReference type="ARBA" id="ARBA00029447"/>
    </source>
</evidence>
<dbReference type="GO" id="GO:0007165">
    <property type="term" value="P:signal transduction"/>
    <property type="evidence" value="ECO:0007669"/>
    <property type="project" value="UniProtKB-KW"/>
</dbReference>
<proteinExistence type="inferred from homology"/>
<dbReference type="SMART" id="SM00304">
    <property type="entry name" value="HAMP"/>
    <property type="match status" value="1"/>
</dbReference>
<evidence type="ECO:0000259" key="10">
    <source>
        <dbReference type="PROSITE" id="PS50111"/>
    </source>
</evidence>
<comment type="subcellular location">
    <subcellularLocation>
        <location evidence="1">Cell membrane</location>
        <topology evidence="1">Multi-pass membrane protein</topology>
    </subcellularLocation>
</comment>
<dbReference type="GO" id="GO:0006935">
    <property type="term" value="P:chemotaxis"/>
    <property type="evidence" value="ECO:0007669"/>
    <property type="project" value="InterPro"/>
</dbReference>
<accession>A0A1W2AQM6</accession>
<dbReference type="GO" id="GO:0005886">
    <property type="term" value="C:plasma membrane"/>
    <property type="evidence" value="ECO:0007669"/>
    <property type="project" value="UniProtKB-SubCell"/>
</dbReference>
<name>A0A1W2AQM6_9FIRM</name>
<evidence type="ECO:0000256" key="2">
    <source>
        <dbReference type="ARBA" id="ARBA00022475"/>
    </source>
</evidence>
<feature type="domain" description="HAMP" evidence="11">
    <location>
        <begin position="232"/>
        <end position="287"/>
    </location>
</feature>
<keyword evidence="4 9" id="KW-1133">Transmembrane helix</keyword>
<dbReference type="PANTHER" id="PTHR32089">
    <property type="entry name" value="METHYL-ACCEPTING CHEMOTAXIS PROTEIN MCPB"/>
    <property type="match status" value="1"/>
</dbReference>
<gene>
    <name evidence="12" type="ORF">SAMN04488500_10616</name>
</gene>
<feature type="transmembrane region" description="Helical" evidence="9">
    <location>
        <begin position="6"/>
        <end position="29"/>
    </location>
</feature>
<dbReference type="PRINTS" id="PR00260">
    <property type="entry name" value="CHEMTRNSDUCR"/>
</dbReference>
<evidence type="ECO:0000313" key="13">
    <source>
        <dbReference type="Proteomes" id="UP000192738"/>
    </source>
</evidence>
<sequence>MNSLRTKAVAAICAICFFTVAVLVGYNLYRMKIETQNNISLMRQTMMEQFERTLKLQVESAVSIIEASYKEQQKGILTEQDAKKKAADTIREIRYDNGNYLWVDTYEGLNIVLLGNKNFEGKSRWNFKDAKDNPVVQDLFNAAKANGGGGFSDYWFPKPGQNEPLPKRGYIKMFEPYRWTVGTGAWYDSIDAAIIKRQREYEEAMQNSMMTQGSIGVVFLLMACGLTLILVRSIINPLHHTQTIVSEMATGNLRVNIDDRVLQRKDEIGILATAFSNMNTNLKRLITQVAQSAEQIASSSQQFTASTDQSAEAANQITASIVNVAKGAEQQLIAAENTSTVVEEMSLAIEKITASANYVASQSAKAADTAQDGRKSVEQAVSQMGHIEQTVNASAKVVAKLGERSHEIGQIIDTISGIAGQTNLLALNAAIEAARAGEQGKGFAVVAEEVRKLAEQSQEAAKQIGKLITEIKGETDKAVAAMNEGNSEVKTGAEAVNVAGHTFTAIAGMVTDVSAQVQEISVAIRQMAGVSQQIVSEVKQIDSLSKNAAGEAQMVSAATEEQSASMQEIASSSQALAKLAQDLQLTIQQFQV</sequence>
<dbReference type="InterPro" id="IPR004090">
    <property type="entry name" value="Chemotax_Me-accpt_rcpt"/>
</dbReference>
<reference evidence="12 13" key="1">
    <citation type="submission" date="2017-04" db="EMBL/GenBank/DDBJ databases">
        <authorList>
            <person name="Afonso C.L."/>
            <person name="Miller P.J."/>
            <person name="Scott M.A."/>
            <person name="Spackman E."/>
            <person name="Goraichik I."/>
            <person name="Dimitrov K.M."/>
            <person name="Suarez D.L."/>
            <person name="Swayne D.E."/>
        </authorList>
    </citation>
    <scope>NUCLEOTIDE SEQUENCE [LARGE SCALE GENOMIC DNA]</scope>
    <source>
        <strain evidence="12 13">DSM 5090</strain>
    </source>
</reference>
<keyword evidence="3 9" id="KW-0812">Transmembrane</keyword>
<dbReference type="GO" id="GO:0004888">
    <property type="term" value="F:transmembrane signaling receptor activity"/>
    <property type="evidence" value="ECO:0007669"/>
    <property type="project" value="InterPro"/>
</dbReference>
<dbReference type="InterPro" id="IPR033480">
    <property type="entry name" value="sCache_2"/>
</dbReference>
<evidence type="ECO:0000256" key="3">
    <source>
        <dbReference type="ARBA" id="ARBA00022692"/>
    </source>
</evidence>
<evidence type="ECO:0000256" key="1">
    <source>
        <dbReference type="ARBA" id="ARBA00004651"/>
    </source>
</evidence>
<dbReference type="SMART" id="SM01049">
    <property type="entry name" value="Cache_2"/>
    <property type="match status" value="1"/>
</dbReference>
<feature type="transmembrane region" description="Helical" evidence="9">
    <location>
        <begin position="215"/>
        <end position="235"/>
    </location>
</feature>
<dbReference type="Gene3D" id="1.10.8.500">
    <property type="entry name" value="HAMP domain in histidine kinase"/>
    <property type="match status" value="1"/>
</dbReference>
<organism evidence="12 13">
    <name type="scientific">Sporomusa malonica</name>
    <dbReference type="NCBI Taxonomy" id="112901"/>
    <lineage>
        <taxon>Bacteria</taxon>
        <taxon>Bacillati</taxon>
        <taxon>Bacillota</taxon>
        <taxon>Negativicutes</taxon>
        <taxon>Selenomonadales</taxon>
        <taxon>Sporomusaceae</taxon>
        <taxon>Sporomusa</taxon>
    </lineage>
</organism>
<dbReference type="OrthoDB" id="9810264at2"/>
<dbReference type="Pfam" id="PF17200">
    <property type="entry name" value="sCache_2"/>
    <property type="match status" value="1"/>
</dbReference>
<dbReference type="PROSITE" id="PS50885">
    <property type="entry name" value="HAMP"/>
    <property type="match status" value="1"/>
</dbReference>
<dbReference type="RefSeq" id="WP_084575241.1">
    <property type="nucleotide sequence ID" value="NZ_CP155572.1"/>
</dbReference>
<dbReference type="SUPFAM" id="SSF58104">
    <property type="entry name" value="Methyl-accepting chemotaxis protein (MCP) signaling domain"/>
    <property type="match status" value="1"/>
</dbReference>
<dbReference type="STRING" id="112901.SAMN04488500_10616"/>
<dbReference type="PROSITE" id="PS50111">
    <property type="entry name" value="CHEMOTAXIS_TRANSDUC_2"/>
    <property type="match status" value="1"/>
</dbReference>
<evidence type="ECO:0000256" key="8">
    <source>
        <dbReference type="PROSITE-ProRule" id="PRU00284"/>
    </source>
</evidence>
<dbReference type="InterPro" id="IPR003660">
    <property type="entry name" value="HAMP_dom"/>
</dbReference>
<evidence type="ECO:0000256" key="6">
    <source>
        <dbReference type="ARBA" id="ARBA00023224"/>
    </source>
</evidence>
<keyword evidence="13" id="KW-1185">Reference proteome</keyword>